<proteinExistence type="predicted"/>
<dbReference type="WBParaSite" id="TREG1_116310.2">
    <property type="protein sequence ID" value="TREG1_116310.2"/>
    <property type="gene ID" value="TREG1_116310"/>
</dbReference>
<dbReference type="AlphaFoldDB" id="A0AA85IS05"/>
<evidence type="ECO:0000313" key="2">
    <source>
        <dbReference type="WBParaSite" id="TREG1_116310.2"/>
    </source>
</evidence>
<reference evidence="1" key="1">
    <citation type="submission" date="2022-06" db="EMBL/GenBank/DDBJ databases">
        <authorList>
            <person name="Berger JAMES D."/>
            <person name="Berger JAMES D."/>
        </authorList>
    </citation>
    <scope>NUCLEOTIDE SEQUENCE [LARGE SCALE GENOMIC DNA]</scope>
</reference>
<dbReference type="Proteomes" id="UP000050795">
    <property type="component" value="Unassembled WGS sequence"/>
</dbReference>
<accession>A0AA85IS05</accession>
<evidence type="ECO:0000313" key="1">
    <source>
        <dbReference type="Proteomes" id="UP000050795"/>
    </source>
</evidence>
<sequence>MLSGAHSLLLSSVIILGTLLPMVSSAILVKWFLCRLGFQAFCNISRTLTDATRDEIGGRVLSALNRGGGGAGGAAFRKQ</sequence>
<protein>
    <submittedName>
        <fullName evidence="2">Uncharacterized protein</fullName>
    </submittedName>
</protein>
<reference evidence="2" key="2">
    <citation type="submission" date="2023-11" db="UniProtKB">
        <authorList>
            <consortium name="WormBaseParasite"/>
        </authorList>
    </citation>
    <scope>IDENTIFICATION</scope>
</reference>
<keyword evidence="1" id="KW-1185">Reference proteome</keyword>
<name>A0AA85IS05_TRIRE</name>
<organism evidence="1 2">
    <name type="scientific">Trichobilharzia regenti</name>
    <name type="common">Nasal bird schistosome</name>
    <dbReference type="NCBI Taxonomy" id="157069"/>
    <lineage>
        <taxon>Eukaryota</taxon>
        <taxon>Metazoa</taxon>
        <taxon>Spiralia</taxon>
        <taxon>Lophotrochozoa</taxon>
        <taxon>Platyhelminthes</taxon>
        <taxon>Trematoda</taxon>
        <taxon>Digenea</taxon>
        <taxon>Strigeidida</taxon>
        <taxon>Schistosomatoidea</taxon>
        <taxon>Schistosomatidae</taxon>
        <taxon>Trichobilharzia</taxon>
    </lineage>
</organism>